<dbReference type="Pfam" id="PF12799">
    <property type="entry name" value="LRR_4"/>
    <property type="match status" value="1"/>
</dbReference>
<dbReference type="InterPro" id="IPR032675">
    <property type="entry name" value="LRR_dom_sf"/>
</dbReference>
<evidence type="ECO:0000256" key="7">
    <source>
        <dbReference type="ARBA" id="ARBA00022737"/>
    </source>
</evidence>
<keyword evidence="9 12" id="KW-0472">Membrane</keyword>
<feature type="transmembrane region" description="Helical" evidence="12">
    <location>
        <begin position="708"/>
        <end position="730"/>
    </location>
</feature>
<dbReference type="PANTHER" id="PTHR48057">
    <property type="entry name" value="LEUCINE-RICH REPEAT SERINE/THREONINE-PROTEIN KINASE 1"/>
    <property type="match status" value="1"/>
</dbReference>
<proteinExistence type="inferred from homology"/>
<keyword evidence="11" id="KW-0325">Glycoprotein</keyword>
<dbReference type="InterPro" id="IPR013210">
    <property type="entry name" value="LRR_N_plant-typ"/>
</dbReference>
<dbReference type="InterPro" id="IPR025875">
    <property type="entry name" value="Leu-rich_rpt_4"/>
</dbReference>
<reference evidence="14 15" key="1">
    <citation type="journal article" date="2013" name="Nat. Genet.">
        <title>The high-quality draft genome of peach (Prunus persica) identifies unique patterns of genetic diversity, domestication and genome evolution.</title>
        <authorList>
            <consortium name="International Peach Genome Initiative"/>
            <person name="Verde I."/>
            <person name="Abbott A.G."/>
            <person name="Scalabrin S."/>
            <person name="Jung S."/>
            <person name="Shu S."/>
            <person name="Marroni F."/>
            <person name="Zhebentyayeva T."/>
            <person name="Dettori M.T."/>
            <person name="Grimwood J."/>
            <person name="Cattonaro F."/>
            <person name="Zuccolo A."/>
            <person name="Rossini L."/>
            <person name="Jenkins J."/>
            <person name="Vendramin E."/>
            <person name="Meisel L.A."/>
            <person name="Decroocq V."/>
            <person name="Sosinski B."/>
            <person name="Prochnik S."/>
            <person name="Mitros T."/>
            <person name="Policriti A."/>
            <person name="Cipriani G."/>
            <person name="Dondini L."/>
            <person name="Ficklin S."/>
            <person name="Goodstein D.M."/>
            <person name="Xuan P."/>
            <person name="Del Fabbro C."/>
            <person name="Aramini V."/>
            <person name="Copetti D."/>
            <person name="Gonzalez S."/>
            <person name="Horner D.S."/>
            <person name="Falchi R."/>
            <person name="Lucas S."/>
            <person name="Mica E."/>
            <person name="Maldonado J."/>
            <person name="Lazzari B."/>
            <person name="Bielenberg D."/>
            <person name="Pirona R."/>
            <person name="Miculan M."/>
            <person name="Barakat A."/>
            <person name="Testolin R."/>
            <person name="Stella A."/>
            <person name="Tartarini S."/>
            <person name="Tonutti P."/>
            <person name="Arus P."/>
            <person name="Orellana A."/>
            <person name="Wells C."/>
            <person name="Main D."/>
            <person name="Vizzotto G."/>
            <person name="Silva H."/>
            <person name="Salamini F."/>
            <person name="Schmutz J."/>
            <person name="Morgante M."/>
            <person name="Rokhsar D.S."/>
        </authorList>
    </citation>
    <scope>NUCLEOTIDE SEQUENCE [LARGE SCALE GENOMIC DNA]</scope>
    <source>
        <strain evidence="15">cv. Nemared</strain>
    </source>
</reference>
<dbReference type="InterPro" id="IPR052595">
    <property type="entry name" value="LRRC69/RLP"/>
</dbReference>
<comment type="similarity">
    <text evidence="2">Belongs to the RLP family.</text>
</comment>
<evidence type="ECO:0000256" key="5">
    <source>
        <dbReference type="ARBA" id="ARBA00022692"/>
    </source>
</evidence>
<dbReference type="SUPFAM" id="SSF52058">
    <property type="entry name" value="L domain-like"/>
    <property type="match status" value="2"/>
</dbReference>
<accession>A0A251NK54</accession>
<dbReference type="Pfam" id="PF13855">
    <property type="entry name" value="LRR_8"/>
    <property type="match status" value="1"/>
</dbReference>
<dbReference type="SMART" id="SM00369">
    <property type="entry name" value="LRR_TYP"/>
    <property type="match status" value="7"/>
</dbReference>
<dbReference type="Pfam" id="PF00560">
    <property type="entry name" value="LRR_1"/>
    <property type="match status" value="6"/>
</dbReference>
<dbReference type="SUPFAM" id="SSF52047">
    <property type="entry name" value="RNI-like"/>
    <property type="match status" value="1"/>
</dbReference>
<comment type="subcellular location">
    <subcellularLocation>
        <location evidence="1">Cell membrane</location>
    </subcellularLocation>
</comment>
<evidence type="ECO:0000256" key="2">
    <source>
        <dbReference type="ARBA" id="ARBA00009592"/>
    </source>
</evidence>
<evidence type="ECO:0000313" key="15">
    <source>
        <dbReference type="Proteomes" id="UP000006882"/>
    </source>
</evidence>
<sequence length="763" mass="84885">MLVQVDHLMPHGFLFIFLFSSIISTNIIHACNQTESSSLLSFILSLSSPPLNWTSLDCCRWEGISCNHDGWVTDVDLPSKGLKGGNFPLSLRNLTHLRYLNLSHNSLYGSLDQSAFFLSLNNLEILDLSYNLLSGELPDSLPSRNMIRMVDLSSNHFYGVIPSSFFQEARNLTSFSVSNNTFSGSIPSTICLHSSPLIKLLTFSLNKFSGNISPGLGQCLQLQVFHAGYNNLSGLLPEDIYNATTLEQIALPANSLYGAISDRIVNLTILTILDLNSNGFSGLLPANIGKLSNLKLMLLYANKLEGLLPSSLMNCTKLTELSLRFNNFEGDISAINFSRFSQLSKLDLMNNNFTGMLPTSIYSCKSLKAIRLSINHLKGQIQPEILSLKYLSFLSLGFNSLTNVTGAMKILMRCESLVFLSLTSSFVGEDMPSDEGIVEFDGFQKLRLLDLSHCEFSGQIPVWLSKLKKLEFLNLFHNRITGSIPSWLGTLPSLLYLDLSFNQISGEFPKELCRLPMLASEQTAAQLDRGYLELPMFASIPLILAKDTNYNFLSYAHALQYNYLSHLAPSIFLYNNSISGSIPTEIGRLQLLHVLYLGVNNFSGSIPDQISNLKNLEILDVSVNHLSGKLPASLASLNFLKSFNVSYNNLEGPIPRSTQLQSFNASVFEGNPKLCGAPLPNECRSINGVGGDNNNHQDEDQNGHQIPWFYISVLLGFIIGFWGVFGPLMVKKTWRYACFQALGKVQDRLITVWMTRMQRRLRS</sequence>
<evidence type="ECO:0000256" key="10">
    <source>
        <dbReference type="ARBA" id="ARBA00023170"/>
    </source>
</evidence>
<evidence type="ECO:0000256" key="4">
    <source>
        <dbReference type="ARBA" id="ARBA00022614"/>
    </source>
</evidence>
<evidence type="ECO:0000256" key="11">
    <source>
        <dbReference type="ARBA" id="ARBA00023180"/>
    </source>
</evidence>
<keyword evidence="4" id="KW-0433">Leucine-rich repeat</keyword>
<dbReference type="PANTHER" id="PTHR48057:SF7">
    <property type="entry name" value="LEUCINE-RICH REPEAT SERINE_THREONINE-PROTEIN KINASE 1"/>
    <property type="match status" value="1"/>
</dbReference>
<evidence type="ECO:0000259" key="13">
    <source>
        <dbReference type="Pfam" id="PF08263"/>
    </source>
</evidence>
<keyword evidence="8 12" id="KW-1133">Transmembrane helix</keyword>
<keyword evidence="5 12" id="KW-0812">Transmembrane</keyword>
<evidence type="ECO:0000256" key="9">
    <source>
        <dbReference type="ARBA" id="ARBA00023136"/>
    </source>
</evidence>
<dbReference type="FunFam" id="3.80.10.10:FF:000041">
    <property type="entry name" value="LRR receptor-like serine/threonine-protein kinase ERECTA"/>
    <property type="match status" value="1"/>
</dbReference>
<dbReference type="InterPro" id="IPR001611">
    <property type="entry name" value="Leu-rich_rpt"/>
</dbReference>
<dbReference type="Pfam" id="PF13516">
    <property type="entry name" value="LRR_6"/>
    <property type="match status" value="1"/>
</dbReference>
<dbReference type="PROSITE" id="PS51450">
    <property type="entry name" value="LRR"/>
    <property type="match status" value="1"/>
</dbReference>
<keyword evidence="6" id="KW-0732">Signal</keyword>
<keyword evidence="10" id="KW-0675">Receptor</keyword>
<organism evidence="14 15">
    <name type="scientific">Prunus persica</name>
    <name type="common">Peach</name>
    <name type="synonym">Amygdalus persica</name>
    <dbReference type="NCBI Taxonomy" id="3760"/>
    <lineage>
        <taxon>Eukaryota</taxon>
        <taxon>Viridiplantae</taxon>
        <taxon>Streptophyta</taxon>
        <taxon>Embryophyta</taxon>
        <taxon>Tracheophyta</taxon>
        <taxon>Spermatophyta</taxon>
        <taxon>Magnoliopsida</taxon>
        <taxon>eudicotyledons</taxon>
        <taxon>Gunneridae</taxon>
        <taxon>Pentapetalae</taxon>
        <taxon>rosids</taxon>
        <taxon>fabids</taxon>
        <taxon>Rosales</taxon>
        <taxon>Rosaceae</taxon>
        <taxon>Amygdaloideae</taxon>
        <taxon>Amygdaleae</taxon>
        <taxon>Prunus</taxon>
    </lineage>
</organism>
<dbReference type="Gramene" id="ONH99079">
    <property type="protein sequence ID" value="ONH99079"/>
    <property type="gene ID" value="PRUPE_6G009700"/>
</dbReference>
<dbReference type="Pfam" id="PF08263">
    <property type="entry name" value="LRRNT_2"/>
    <property type="match status" value="1"/>
</dbReference>
<dbReference type="STRING" id="3760.A0A251NK54"/>
<dbReference type="Gene3D" id="3.80.10.10">
    <property type="entry name" value="Ribonuclease Inhibitor"/>
    <property type="match status" value="3"/>
</dbReference>
<gene>
    <name evidence="14" type="ORF">PRUPE_6G009700</name>
</gene>
<dbReference type="Proteomes" id="UP000006882">
    <property type="component" value="Chromosome G6"/>
</dbReference>
<evidence type="ECO:0000256" key="3">
    <source>
        <dbReference type="ARBA" id="ARBA00022475"/>
    </source>
</evidence>
<feature type="domain" description="Leucine-rich repeat-containing N-terminal plant-type" evidence="13">
    <location>
        <begin position="33"/>
        <end position="67"/>
    </location>
</feature>
<evidence type="ECO:0000256" key="1">
    <source>
        <dbReference type="ARBA" id="ARBA00004236"/>
    </source>
</evidence>
<dbReference type="InterPro" id="IPR003591">
    <property type="entry name" value="Leu-rich_rpt_typical-subtyp"/>
</dbReference>
<keyword evidence="3" id="KW-1003">Cell membrane</keyword>
<evidence type="ECO:0000256" key="8">
    <source>
        <dbReference type="ARBA" id="ARBA00022989"/>
    </source>
</evidence>
<name>A0A251NK54_PRUPE</name>
<keyword evidence="7" id="KW-0677">Repeat</keyword>
<dbReference type="FunFam" id="3.80.10.10:FF:000213">
    <property type="entry name" value="Tyrosine-sulfated glycopeptide receptor 1"/>
    <property type="match status" value="1"/>
</dbReference>
<dbReference type="GO" id="GO:0005886">
    <property type="term" value="C:plasma membrane"/>
    <property type="evidence" value="ECO:0007669"/>
    <property type="project" value="UniProtKB-SubCell"/>
</dbReference>
<dbReference type="AlphaFoldDB" id="A0A251NK54"/>
<protein>
    <recommendedName>
        <fullName evidence="13">Leucine-rich repeat-containing N-terminal plant-type domain-containing protein</fullName>
    </recommendedName>
</protein>
<evidence type="ECO:0000313" key="14">
    <source>
        <dbReference type="EMBL" id="ONH99079.1"/>
    </source>
</evidence>
<evidence type="ECO:0000256" key="6">
    <source>
        <dbReference type="ARBA" id="ARBA00022729"/>
    </source>
</evidence>
<evidence type="ECO:0000256" key="12">
    <source>
        <dbReference type="SAM" id="Phobius"/>
    </source>
</evidence>
<dbReference type="EMBL" id="CM007656">
    <property type="protein sequence ID" value="ONH99079.1"/>
    <property type="molecule type" value="Genomic_DNA"/>
</dbReference>
<keyword evidence="15" id="KW-1185">Reference proteome</keyword>